<dbReference type="RefSeq" id="WP_231326517.1">
    <property type="nucleotide sequence ID" value="NZ_CP088156.1"/>
</dbReference>
<dbReference type="InterPro" id="IPR036388">
    <property type="entry name" value="WH-like_DNA-bd_sf"/>
</dbReference>
<protein>
    <submittedName>
        <fullName evidence="2">Winged helix-turn-helix domain-containing protein</fullName>
    </submittedName>
</protein>
<dbReference type="Proteomes" id="UP001431010">
    <property type="component" value="Chromosome"/>
</dbReference>
<dbReference type="EMBL" id="CP088156">
    <property type="protein sequence ID" value="UFZ07064.1"/>
    <property type="molecule type" value="Genomic_DNA"/>
</dbReference>
<dbReference type="SUPFAM" id="SSF46785">
    <property type="entry name" value="Winged helix' DNA-binding domain"/>
    <property type="match status" value="1"/>
</dbReference>
<proteinExistence type="predicted"/>
<dbReference type="PANTHER" id="PTHR39168">
    <property type="entry name" value="TRANSCRIPTIONAL REGULATOR-RELATED"/>
    <property type="match status" value="1"/>
</dbReference>
<evidence type="ECO:0000313" key="3">
    <source>
        <dbReference type="Proteomes" id="UP001431010"/>
    </source>
</evidence>
<organism evidence="2 3">
    <name type="scientific">Bradyrhizobium ontarionense</name>
    <dbReference type="NCBI Taxonomy" id="2898149"/>
    <lineage>
        <taxon>Bacteria</taxon>
        <taxon>Pseudomonadati</taxon>
        <taxon>Pseudomonadota</taxon>
        <taxon>Alphaproteobacteria</taxon>
        <taxon>Hyphomicrobiales</taxon>
        <taxon>Nitrobacteraceae</taxon>
        <taxon>Bradyrhizobium</taxon>
    </lineage>
</organism>
<dbReference type="SMART" id="SM00418">
    <property type="entry name" value="HTH_ARSR"/>
    <property type="match status" value="1"/>
</dbReference>
<dbReference type="NCBIfam" id="NF033788">
    <property type="entry name" value="HTH_metalloreg"/>
    <property type="match status" value="1"/>
</dbReference>
<dbReference type="PANTHER" id="PTHR39168:SF1">
    <property type="entry name" value="TRANSCRIPTIONAL REGULATORY PROTEIN"/>
    <property type="match status" value="1"/>
</dbReference>
<evidence type="ECO:0000313" key="2">
    <source>
        <dbReference type="EMBL" id="UFZ07064.1"/>
    </source>
</evidence>
<evidence type="ECO:0000259" key="1">
    <source>
        <dbReference type="PROSITE" id="PS50987"/>
    </source>
</evidence>
<dbReference type="CDD" id="cd00090">
    <property type="entry name" value="HTH_ARSR"/>
    <property type="match status" value="1"/>
</dbReference>
<accession>A0ABY3RK97</accession>
<feature type="domain" description="HTH arsR-type" evidence="1">
    <location>
        <begin position="1"/>
        <end position="94"/>
    </location>
</feature>
<sequence>MRDGPNFAAVAALIGDPARANILAALMDGRALTVSELARSANIGLPTASAHVNKLEQADLLVSVRQGRNRYVRLSGEDVVHTLETLMLLAARTGHRRVRTGPRDPALREARVCYDHLAGARGVQMFESMLRSRLLERVGDTVTLTSSGQRFTEQFGIDLDVQQANARTTCVSCLDWSERRDHLAGRLGAACLSRILALKWANRDKDSRAVLFSAKGLREFDLLFPV</sequence>
<keyword evidence="3" id="KW-1185">Reference proteome</keyword>
<gene>
    <name evidence="2" type="ORF">LQG66_12495</name>
</gene>
<dbReference type="InterPro" id="IPR011991">
    <property type="entry name" value="ArsR-like_HTH"/>
</dbReference>
<dbReference type="Pfam" id="PF12840">
    <property type="entry name" value="HTH_20"/>
    <property type="match status" value="1"/>
</dbReference>
<dbReference type="InterPro" id="IPR052543">
    <property type="entry name" value="HTH_Metal-responsive_Reg"/>
</dbReference>
<dbReference type="Gene3D" id="1.10.10.10">
    <property type="entry name" value="Winged helix-like DNA-binding domain superfamily/Winged helix DNA-binding domain"/>
    <property type="match status" value="1"/>
</dbReference>
<dbReference type="InterPro" id="IPR036390">
    <property type="entry name" value="WH_DNA-bd_sf"/>
</dbReference>
<reference evidence="2" key="1">
    <citation type="journal article" date="2024" name="Antonie Van Leeuwenhoek">
        <title>Bradyrhizobium ontarionense sp. nov., a novel bacterial symbiont isolated from Aeschynomene indica (Indian jointvetch), harbours photosynthesis, nitrogen fixation and nitrous oxide (N2O) reductase genes.</title>
        <authorList>
            <person name="Bromfield E.S.P."/>
            <person name="Cloutier S."/>
        </authorList>
    </citation>
    <scope>NUCLEOTIDE SEQUENCE</scope>
    <source>
        <strain evidence="2">A19</strain>
    </source>
</reference>
<name>A0ABY3RK97_9BRAD</name>
<dbReference type="PROSITE" id="PS50987">
    <property type="entry name" value="HTH_ARSR_2"/>
    <property type="match status" value="1"/>
</dbReference>
<dbReference type="InterPro" id="IPR001845">
    <property type="entry name" value="HTH_ArsR_DNA-bd_dom"/>
</dbReference>